<evidence type="ECO:0000313" key="2">
    <source>
        <dbReference type="WBParaSite" id="ALUE_0001758601-mRNA-1"/>
    </source>
</evidence>
<dbReference type="WBParaSite" id="ALUE_0001758601-mRNA-1">
    <property type="protein sequence ID" value="ALUE_0001758601-mRNA-1"/>
    <property type="gene ID" value="ALUE_0001758601"/>
</dbReference>
<protein>
    <submittedName>
        <fullName evidence="2">Galectin domain-containing protein</fullName>
    </submittedName>
</protein>
<reference evidence="2" key="1">
    <citation type="submission" date="2017-02" db="UniProtKB">
        <authorList>
            <consortium name="WormBaseParasite"/>
        </authorList>
    </citation>
    <scope>IDENTIFICATION</scope>
</reference>
<keyword evidence="1" id="KW-1185">Reference proteome</keyword>
<sequence>MLTLFHKDGRLDSNNITVCQFNVEFHWPYRNSLKEFGVFILDILRDRRYVILNGFYTEWREDKIRYHVMRFYGFNIESPICKSRYLRKKNHEEVR</sequence>
<dbReference type="Proteomes" id="UP000036681">
    <property type="component" value="Unplaced"/>
</dbReference>
<accession>A0A0M3IGW3</accession>
<name>A0A0M3IGW3_ASCLU</name>
<dbReference type="PANTHER" id="PTHR22989:SF3">
    <property type="entry name" value="METHYLTRANSFERASE FKBM DOMAIN-CONTAINING PROTEIN"/>
    <property type="match status" value="1"/>
</dbReference>
<proteinExistence type="predicted"/>
<dbReference type="PANTHER" id="PTHR22989">
    <property type="entry name" value="UNCHARACTERIZED DUF13 C.ELEGANS"/>
    <property type="match status" value="1"/>
</dbReference>
<organism evidence="1 2">
    <name type="scientific">Ascaris lumbricoides</name>
    <name type="common">Giant roundworm</name>
    <dbReference type="NCBI Taxonomy" id="6252"/>
    <lineage>
        <taxon>Eukaryota</taxon>
        <taxon>Metazoa</taxon>
        <taxon>Ecdysozoa</taxon>
        <taxon>Nematoda</taxon>
        <taxon>Chromadorea</taxon>
        <taxon>Rhabditida</taxon>
        <taxon>Spirurina</taxon>
        <taxon>Ascaridomorpha</taxon>
        <taxon>Ascaridoidea</taxon>
        <taxon>Ascarididae</taxon>
        <taxon>Ascaris</taxon>
    </lineage>
</organism>
<evidence type="ECO:0000313" key="1">
    <source>
        <dbReference type="Proteomes" id="UP000036681"/>
    </source>
</evidence>
<dbReference type="AlphaFoldDB" id="A0A0M3IGW3"/>